<evidence type="ECO:0000256" key="1">
    <source>
        <dbReference type="SAM" id="MobiDB-lite"/>
    </source>
</evidence>
<evidence type="ECO:0000313" key="4">
    <source>
        <dbReference type="WBParaSite" id="SRAE_2000203700.1"/>
    </source>
</evidence>
<reference evidence="2 3" key="1">
    <citation type="submission" date="2014-09" db="EMBL/GenBank/DDBJ databases">
        <authorList>
            <person name="Martin A.A."/>
        </authorList>
    </citation>
    <scope>NUCLEOTIDE SEQUENCE</scope>
    <source>
        <strain evidence="3">ED321</strain>
        <strain evidence="2">ED321 Heterogonic</strain>
    </source>
</reference>
<proteinExistence type="predicted"/>
<evidence type="ECO:0000313" key="5">
    <source>
        <dbReference type="WormBase" id="SRAE_2000203700"/>
    </source>
</evidence>
<name>A0A090LGW6_STRRB</name>
<feature type="compositionally biased region" description="Polar residues" evidence="1">
    <location>
        <begin position="81"/>
        <end position="93"/>
    </location>
</feature>
<reference evidence="4" key="2">
    <citation type="submission" date="2020-12" db="UniProtKB">
        <authorList>
            <consortium name="WormBaseParasite"/>
        </authorList>
    </citation>
    <scope>IDENTIFICATION</scope>
</reference>
<organism evidence="2">
    <name type="scientific">Strongyloides ratti</name>
    <name type="common">Parasitic roundworm</name>
    <dbReference type="NCBI Taxonomy" id="34506"/>
    <lineage>
        <taxon>Eukaryota</taxon>
        <taxon>Metazoa</taxon>
        <taxon>Ecdysozoa</taxon>
        <taxon>Nematoda</taxon>
        <taxon>Chromadorea</taxon>
        <taxon>Rhabditida</taxon>
        <taxon>Tylenchina</taxon>
        <taxon>Panagrolaimomorpha</taxon>
        <taxon>Strongyloidoidea</taxon>
        <taxon>Strongyloididae</taxon>
        <taxon>Strongyloides</taxon>
    </lineage>
</organism>
<sequence>MTRIVFESSEDGINKLPEIMERFHTILLNSQNDYDVNISISVSKINSKYNKNTSNNLLTSSSVTPPTDIRLQKKRGEKYNETTQATGTSSVVQQTSGGYVDLAKLRAGQSQNFEKISKSLISNRPHRR</sequence>
<gene>
    <name evidence="2 4 5" type="ORF">SRAE_2000203700</name>
</gene>
<feature type="region of interest" description="Disordered" evidence="1">
    <location>
        <begin position="74"/>
        <end position="93"/>
    </location>
</feature>
<dbReference type="WBParaSite" id="SRAE_2000203700.1">
    <property type="protein sequence ID" value="SRAE_2000203700.1"/>
    <property type="gene ID" value="WBGene00262244"/>
</dbReference>
<protein>
    <submittedName>
        <fullName evidence="2 4">Uncharacterized protein</fullName>
    </submittedName>
</protein>
<evidence type="ECO:0000313" key="3">
    <source>
        <dbReference type="Proteomes" id="UP000035682"/>
    </source>
</evidence>
<dbReference type="GeneID" id="36379738"/>
<keyword evidence="3" id="KW-1185">Reference proteome</keyword>
<dbReference type="WormBase" id="SRAE_2000203700">
    <property type="protein sequence ID" value="SRP10570"/>
    <property type="gene ID" value="WBGene00262244"/>
</dbReference>
<dbReference type="Proteomes" id="UP000035682">
    <property type="component" value="Unplaced"/>
</dbReference>
<dbReference type="EMBL" id="LN609529">
    <property type="protein sequence ID" value="CEF67373.1"/>
    <property type="molecule type" value="Genomic_DNA"/>
</dbReference>
<dbReference type="CTD" id="36379738"/>
<dbReference type="AlphaFoldDB" id="A0A090LGW6"/>
<accession>A0A090LGW6</accession>
<dbReference type="RefSeq" id="XP_024506573.1">
    <property type="nucleotide sequence ID" value="XM_024653059.1"/>
</dbReference>
<evidence type="ECO:0000313" key="2">
    <source>
        <dbReference type="EMBL" id="CEF67373.1"/>
    </source>
</evidence>